<evidence type="ECO:0000313" key="1">
    <source>
        <dbReference type="EMBL" id="CAE79237.1"/>
    </source>
</evidence>
<proteinExistence type="predicted"/>
<name>Q6MNB5_BDEBA</name>
<organism evidence="1 2">
    <name type="scientific">Bdellovibrio bacteriovorus (strain ATCC 15356 / DSM 50701 / NCIMB 9529 / HD100)</name>
    <dbReference type="NCBI Taxonomy" id="264462"/>
    <lineage>
        <taxon>Bacteria</taxon>
        <taxon>Pseudomonadati</taxon>
        <taxon>Bdellovibrionota</taxon>
        <taxon>Bdellovibrionia</taxon>
        <taxon>Bdellovibrionales</taxon>
        <taxon>Pseudobdellovibrionaceae</taxon>
        <taxon>Bdellovibrio</taxon>
    </lineage>
</organism>
<dbReference type="AlphaFoldDB" id="Q6MNB5"/>
<dbReference type="Proteomes" id="UP000008080">
    <property type="component" value="Chromosome"/>
</dbReference>
<sequence length="40" mass="4512">MFISFDSKIKGPYFQDQELNDAQKSDVFAMSVSSPGWPGR</sequence>
<protein>
    <submittedName>
        <fullName evidence="1">Uncharacterized protein</fullName>
    </submittedName>
</protein>
<dbReference type="STRING" id="264462.Bd1344"/>
<dbReference type="HOGENOM" id="CLU_3285543_0_0_7"/>
<dbReference type="KEGG" id="bba:Bd1344"/>
<keyword evidence="2" id="KW-1185">Reference proteome</keyword>
<accession>Q6MNB5</accession>
<dbReference type="EMBL" id="BX842649">
    <property type="protein sequence ID" value="CAE79237.1"/>
    <property type="molecule type" value="Genomic_DNA"/>
</dbReference>
<evidence type="ECO:0000313" key="2">
    <source>
        <dbReference type="Proteomes" id="UP000008080"/>
    </source>
</evidence>
<gene>
    <name evidence="1" type="ordered locus">Bd1344</name>
</gene>
<reference evidence="1 2" key="1">
    <citation type="journal article" date="2004" name="Science">
        <title>A predator unmasked: life cycle of Bdellovibrio bacteriovorus from a genomic perspective.</title>
        <authorList>
            <person name="Rendulic S."/>
            <person name="Jagtap P."/>
            <person name="Rosinus A."/>
            <person name="Eppinger M."/>
            <person name="Baar C."/>
            <person name="Lanz C."/>
            <person name="Keller H."/>
            <person name="Lambert C."/>
            <person name="Evans K.J."/>
            <person name="Goesmann A."/>
            <person name="Meyer F."/>
            <person name="Sockett R.E."/>
            <person name="Schuster S.C."/>
        </authorList>
    </citation>
    <scope>NUCLEOTIDE SEQUENCE [LARGE SCALE GENOMIC DNA]</scope>
    <source>
        <strain evidence="2">ATCC 15356 / DSM 50701 / NCIMB 9529 / HD100</strain>
    </source>
</reference>